<keyword evidence="2 4" id="KW-1133">Transmembrane helix</keyword>
<dbReference type="InterPro" id="IPR036259">
    <property type="entry name" value="MFS_trans_sf"/>
</dbReference>
<reference evidence="6" key="1">
    <citation type="submission" date="2017-06" db="EMBL/GenBank/DDBJ databases">
        <authorList>
            <person name="Varghese N."/>
            <person name="Submissions S."/>
        </authorList>
    </citation>
    <scope>NUCLEOTIDE SEQUENCE [LARGE SCALE GENOMIC DNA]</scope>
    <source>
        <strain evidence="6">CIP 108523</strain>
    </source>
</reference>
<dbReference type="Proteomes" id="UP000242915">
    <property type="component" value="Unassembled WGS sequence"/>
</dbReference>
<dbReference type="InterPro" id="IPR011701">
    <property type="entry name" value="MFS"/>
</dbReference>
<feature type="transmembrane region" description="Helical" evidence="4">
    <location>
        <begin position="137"/>
        <end position="158"/>
    </location>
</feature>
<feature type="transmembrane region" description="Helical" evidence="4">
    <location>
        <begin position="102"/>
        <end position="125"/>
    </location>
</feature>
<dbReference type="PANTHER" id="PTHR11360:SF290">
    <property type="entry name" value="MONOCARBOXYLATE MFS PERMEASE"/>
    <property type="match status" value="1"/>
</dbReference>
<dbReference type="GO" id="GO:0022857">
    <property type="term" value="F:transmembrane transporter activity"/>
    <property type="evidence" value="ECO:0007669"/>
    <property type="project" value="InterPro"/>
</dbReference>
<evidence type="ECO:0000313" key="6">
    <source>
        <dbReference type="Proteomes" id="UP000242915"/>
    </source>
</evidence>
<feature type="transmembrane region" description="Helical" evidence="4">
    <location>
        <begin position="260"/>
        <end position="281"/>
    </location>
</feature>
<evidence type="ECO:0000256" key="1">
    <source>
        <dbReference type="ARBA" id="ARBA00022692"/>
    </source>
</evidence>
<dbReference type="Pfam" id="PF07690">
    <property type="entry name" value="MFS_1"/>
    <property type="match status" value="1"/>
</dbReference>
<dbReference type="SUPFAM" id="SSF103473">
    <property type="entry name" value="MFS general substrate transporter"/>
    <property type="match status" value="1"/>
</dbReference>
<dbReference type="PANTHER" id="PTHR11360">
    <property type="entry name" value="MONOCARBOXYLATE TRANSPORTER"/>
    <property type="match status" value="1"/>
</dbReference>
<proteinExistence type="predicted"/>
<feature type="transmembrane region" description="Helical" evidence="4">
    <location>
        <begin position="382"/>
        <end position="402"/>
    </location>
</feature>
<feature type="transmembrane region" description="Helical" evidence="4">
    <location>
        <begin position="164"/>
        <end position="187"/>
    </location>
</feature>
<feature type="transmembrane region" description="Helical" evidence="4">
    <location>
        <begin position="225"/>
        <end position="248"/>
    </location>
</feature>
<dbReference type="EMBL" id="FZOG01000004">
    <property type="protein sequence ID" value="SNS70710.1"/>
    <property type="molecule type" value="Genomic_DNA"/>
</dbReference>
<sequence length="425" mass="44621">MNASSFFGKKVVAATFLMAVFGWGIGFYGPPIFMYAVMQRTGWSLALCSAAVTLHFLAGTLVVVKLPVLYKRAGIPLTTLFGAMTLALGVYGWSIASQPYQLFIAAILSGFGWVTMGAAAVNAIIAPWFVSKRPGALAMAYNGASIGGVIFSSVWVYLIGRFGFSQASIGVGVLSVFVIALLCFYVFRVRPGQIGQYPDGESYAPIEQAQSSSPAVISLWNNRQFLTLTVAMSLGLFAQIGLISQLFLLLVGHVAEQQAGLAMGLATVSAIAGRFLSSWLLSPSASRRRVAGMSYGCQFAGCLSLMGIGAFPELLWVGMVLFGLGIGNATSLPPLIAQSEFARQQIQRVVTLIVATAQGCYAFAPVVFGGARSLFAGEAGELFILAMAGCFQGLAIFALFVGSKGSEQSGIMFKSPGSNGANPSA</sequence>
<name>A0A239GNK4_9PSED</name>
<evidence type="ECO:0000256" key="4">
    <source>
        <dbReference type="SAM" id="Phobius"/>
    </source>
</evidence>
<dbReference type="AlphaFoldDB" id="A0A239GNK4"/>
<keyword evidence="3 4" id="KW-0472">Membrane</keyword>
<feature type="transmembrane region" description="Helical" evidence="4">
    <location>
        <begin position="317"/>
        <end position="337"/>
    </location>
</feature>
<evidence type="ECO:0000256" key="2">
    <source>
        <dbReference type="ARBA" id="ARBA00022989"/>
    </source>
</evidence>
<feature type="transmembrane region" description="Helical" evidence="4">
    <location>
        <begin position="12"/>
        <end position="37"/>
    </location>
</feature>
<evidence type="ECO:0000256" key="3">
    <source>
        <dbReference type="ARBA" id="ARBA00023136"/>
    </source>
</evidence>
<organism evidence="5 6">
    <name type="scientific">Pseudomonas segetis</name>
    <dbReference type="NCBI Taxonomy" id="298908"/>
    <lineage>
        <taxon>Bacteria</taxon>
        <taxon>Pseudomonadati</taxon>
        <taxon>Pseudomonadota</taxon>
        <taxon>Gammaproteobacteria</taxon>
        <taxon>Pseudomonadales</taxon>
        <taxon>Pseudomonadaceae</taxon>
        <taxon>Pseudomonas</taxon>
    </lineage>
</organism>
<dbReference type="Gene3D" id="1.20.1250.20">
    <property type="entry name" value="MFS general substrate transporter like domains"/>
    <property type="match status" value="1"/>
</dbReference>
<feature type="transmembrane region" description="Helical" evidence="4">
    <location>
        <begin position="75"/>
        <end position="96"/>
    </location>
</feature>
<protein>
    <submittedName>
        <fullName evidence="5">Cyanate permease</fullName>
    </submittedName>
</protein>
<dbReference type="InterPro" id="IPR050327">
    <property type="entry name" value="Proton-linked_MCT"/>
</dbReference>
<feature type="transmembrane region" description="Helical" evidence="4">
    <location>
        <begin position="349"/>
        <end position="370"/>
    </location>
</feature>
<feature type="transmembrane region" description="Helical" evidence="4">
    <location>
        <begin position="43"/>
        <end position="63"/>
    </location>
</feature>
<accession>A0A239GNK4</accession>
<keyword evidence="1 4" id="KW-0812">Transmembrane</keyword>
<dbReference type="RefSeq" id="WP_089360423.1">
    <property type="nucleotide sequence ID" value="NZ_FZOG01000004.1"/>
</dbReference>
<keyword evidence="6" id="KW-1185">Reference proteome</keyword>
<evidence type="ECO:0000313" key="5">
    <source>
        <dbReference type="EMBL" id="SNS70710.1"/>
    </source>
</evidence>
<gene>
    <name evidence="5" type="ORF">SAMN05216255_3073</name>
</gene>